<feature type="compositionally biased region" description="Pro residues" evidence="1">
    <location>
        <begin position="59"/>
        <end position="77"/>
    </location>
</feature>
<dbReference type="AlphaFoldDB" id="A0A560I6E1"/>
<dbReference type="Proteomes" id="UP000318050">
    <property type="component" value="Unassembled WGS sequence"/>
</dbReference>
<evidence type="ECO:0000313" key="3">
    <source>
        <dbReference type="EMBL" id="TWB54528.1"/>
    </source>
</evidence>
<organism evidence="3 4">
    <name type="scientific">Nitrospirillum amazonense</name>
    <dbReference type="NCBI Taxonomy" id="28077"/>
    <lineage>
        <taxon>Bacteria</taxon>
        <taxon>Pseudomonadati</taxon>
        <taxon>Pseudomonadota</taxon>
        <taxon>Alphaproteobacteria</taxon>
        <taxon>Rhodospirillales</taxon>
        <taxon>Azospirillaceae</taxon>
        <taxon>Nitrospirillum</taxon>
    </lineage>
</organism>
<feature type="region of interest" description="Disordered" evidence="1">
    <location>
        <begin position="53"/>
        <end position="79"/>
    </location>
</feature>
<evidence type="ECO:0000256" key="2">
    <source>
        <dbReference type="SAM" id="Phobius"/>
    </source>
</evidence>
<dbReference type="EMBL" id="VITT01000014">
    <property type="protein sequence ID" value="TWB54528.1"/>
    <property type="molecule type" value="Genomic_DNA"/>
</dbReference>
<name>A0A560I6E1_9PROT</name>
<accession>A0A560I6E1</accession>
<gene>
    <name evidence="3" type="ORF">FBZ92_114113</name>
</gene>
<reference evidence="3 4" key="1">
    <citation type="submission" date="2019-06" db="EMBL/GenBank/DDBJ databases">
        <title>Genomic Encyclopedia of Type Strains, Phase IV (KMG-V): Genome sequencing to study the core and pangenomes of soil and plant-associated prokaryotes.</title>
        <authorList>
            <person name="Whitman W."/>
        </authorList>
    </citation>
    <scope>NUCLEOTIDE SEQUENCE [LARGE SCALE GENOMIC DNA]</scope>
    <source>
        <strain evidence="3 4">BR 11140</strain>
    </source>
</reference>
<dbReference type="OrthoDB" id="7619296at2"/>
<proteinExistence type="predicted"/>
<comment type="caution">
    <text evidence="3">The sequence shown here is derived from an EMBL/GenBank/DDBJ whole genome shotgun (WGS) entry which is preliminary data.</text>
</comment>
<evidence type="ECO:0000313" key="4">
    <source>
        <dbReference type="Proteomes" id="UP000318050"/>
    </source>
</evidence>
<keyword evidence="2" id="KW-0812">Transmembrane</keyword>
<keyword evidence="2" id="KW-1133">Transmembrane helix</keyword>
<protein>
    <submittedName>
        <fullName evidence="3">Uncharacterized protein</fullName>
    </submittedName>
</protein>
<sequence length="273" mass="29303">MADPSRTPRRIHVALLGLGAVAVLLAALFFFRPMSLLQQTEAVADFSSLQSKAPHLDLSPPPESPVPPATPAEPAPPADLRKVDDVLKTLAPANIAFNTPDRARLGQALVITAKISTRLPTNELQVLIEGPGSVAVGTLQVSSRMSATLSGGAFDVTPAGPQEQWMSDDQVTTWTWTVTPKVAGPQMLILSFDALISIDGQQAPRTLNTFARQVLVEVGWPRTATEWLEFIKTKGGDISWIWASLLVPLGGAIWALIKWLRKPPSAPPPADYS</sequence>
<feature type="transmembrane region" description="Helical" evidence="2">
    <location>
        <begin position="240"/>
        <end position="257"/>
    </location>
</feature>
<evidence type="ECO:0000256" key="1">
    <source>
        <dbReference type="SAM" id="MobiDB-lite"/>
    </source>
</evidence>
<feature type="transmembrane region" description="Helical" evidence="2">
    <location>
        <begin position="12"/>
        <end position="31"/>
    </location>
</feature>
<keyword evidence="2" id="KW-0472">Membrane</keyword>